<dbReference type="GeneID" id="117648176"/>
<dbReference type="Proteomes" id="UP000515158">
    <property type="component" value="Unplaced"/>
</dbReference>
<dbReference type="RefSeq" id="XP_034246375.1">
    <property type="nucleotide sequence ID" value="XM_034390484.1"/>
</dbReference>
<accession>A0A6P8Z7P2</accession>
<evidence type="ECO:0000313" key="2">
    <source>
        <dbReference type="Proteomes" id="UP000515158"/>
    </source>
</evidence>
<reference evidence="3" key="1">
    <citation type="submission" date="2025-08" db="UniProtKB">
        <authorList>
            <consortium name="RefSeq"/>
        </authorList>
    </citation>
    <scope>IDENTIFICATION</scope>
    <source>
        <tissue evidence="3">Total insect</tissue>
    </source>
</reference>
<dbReference type="InParanoid" id="A0A6P8Z7P2"/>
<feature type="compositionally biased region" description="Basic residues" evidence="1">
    <location>
        <begin position="511"/>
        <end position="534"/>
    </location>
</feature>
<feature type="region of interest" description="Disordered" evidence="1">
    <location>
        <begin position="511"/>
        <end position="548"/>
    </location>
</feature>
<proteinExistence type="predicted"/>
<organism evidence="3">
    <name type="scientific">Thrips palmi</name>
    <name type="common">Melon thrips</name>
    <dbReference type="NCBI Taxonomy" id="161013"/>
    <lineage>
        <taxon>Eukaryota</taxon>
        <taxon>Metazoa</taxon>
        <taxon>Ecdysozoa</taxon>
        <taxon>Arthropoda</taxon>
        <taxon>Hexapoda</taxon>
        <taxon>Insecta</taxon>
        <taxon>Pterygota</taxon>
        <taxon>Neoptera</taxon>
        <taxon>Paraneoptera</taxon>
        <taxon>Thysanoptera</taxon>
        <taxon>Terebrantia</taxon>
        <taxon>Thripoidea</taxon>
        <taxon>Thripidae</taxon>
        <taxon>Thrips</taxon>
    </lineage>
</organism>
<dbReference type="KEGG" id="tpal:117648176"/>
<evidence type="ECO:0000313" key="3">
    <source>
        <dbReference type="RefSeq" id="XP_034246375.1"/>
    </source>
</evidence>
<sequence length="561" mass="62979">MSTTRCTVISAFFPGRAGLSSSRPAKVKSTAGFDAVRSAGIGPPRSGKYSKYGWYGNVPFDASQLQHLLQSMSLTCFPGEESDAASSDDSSDDSSDESVVEAEAATPKCDSEEGAAGSVMEPGVTIEYEHPNHAEFVAAVKQAPRIKKLQLQQLHRSDDFVARWKPDKHIEAVLKALEEGPSHVEELEVYDAHWAQCYEYSDRFVELLKKYSGTLRYLSITNRALVQPNRKNKKQTVMKVVSRMPRLEHLQLVFIDHNLYFYTYRGQFAKASSAACFPALKNLEVHLRFEWYEQQFCYATLPLRDRYMEDYKYTTLTGGHKEEFQEPMLEDILRNKKDIISYLDMSVFGPTTYRLPIIDCFADLTELRGIGVRAEYVEVTAKMVHLEKINVLFHETSKEKAAAAAAFIRGGGAAVWSRVKTLNVVPTRYRDGRHPACPVRTHWRCALRAAAEQCSELRRLEVAGGDWNADTISTFLRNNAQTLEEVQLTDFEATDEHLELLLAVPTLRSAKLKRPPPKASATKKTRRGKSKRAALKADAAKDAAAVPPSELEKRGVAVEWL</sequence>
<name>A0A6P8Z7P2_THRPL</name>
<dbReference type="OrthoDB" id="10567606at2759"/>
<evidence type="ECO:0000256" key="1">
    <source>
        <dbReference type="SAM" id="MobiDB-lite"/>
    </source>
</evidence>
<gene>
    <name evidence="3" type="primary">LOC117648176</name>
</gene>
<dbReference type="AlphaFoldDB" id="A0A6P8Z7P2"/>
<feature type="compositionally biased region" description="Acidic residues" evidence="1">
    <location>
        <begin position="89"/>
        <end position="100"/>
    </location>
</feature>
<keyword evidence="2" id="KW-1185">Reference proteome</keyword>
<feature type="region of interest" description="Disordered" evidence="1">
    <location>
        <begin position="79"/>
        <end position="117"/>
    </location>
</feature>
<protein>
    <submittedName>
        <fullName evidence="3">Uncharacterized protein LOC117648176 isoform X1</fullName>
    </submittedName>
</protein>